<comment type="caution">
    <text evidence="2">The sequence shown here is derived from an EMBL/GenBank/DDBJ whole genome shotgun (WGS) entry which is preliminary data.</text>
</comment>
<dbReference type="AlphaFoldDB" id="A0A6G0X6P5"/>
<reference evidence="2 3" key="1">
    <citation type="submission" date="2019-07" db="EMBL/GenBank/DDBJ databases">
        <title>Genomics analysis of Aphanomyces spp. identifies a new class of oomycete effector associated with host adaptation.</title>
        <authorList>
            <person name="Gaulin E."/>
        </authorList>
    </citation>
    <scope>NUCLEOTIDE SEQUENCE [LARGE SCALE GENOMIC DNA]</scope>
    <source>
        <strain evidence="2 3">ATCC 201684</strain>
    </source>
</reference>
<gene>
    <name evidence="2" type="ORF">Ae201684_007983</name>
</gene>
<feature type="transmembrane region" description="Helical" evidence="1">
    <location>
        <begin position="157"/>
        <end position="182"/>
    </location>
</feature>
<accession>A0A6G0X6P5</accession>
<feature type="transmembrane region" description="Helical" evidence="1">
    <location>
        <begin position="252"/>
        <end position="270"/>
    </location>
</feature>
<dbReference type="InterPro" id="IPR050697">
    <property type="entry name" value="Adenylyl/Guanylyl_Cyclase_3/4"/>
</dbReference>
<evidence type="ECO:0000313" key="3">
    <source>
        <dbReference type="Proteomes" id="UP000481153"/>
    </source>
</evidence>
<organism evidence="2 3">
    <name type="scientific">Aphanomyces euteiches</name>
    <dbReference type="NCBI Taxonomy" id="100861"/>
    <lineage>
        <taxon>Eukaryota</taxon>
        <taxon>Sar</taxon>
        <taxon>Stramenopiles</taxon>
        <taxon>Oomycota</taxon>
        <taxon>Saprolegniomycetes</taxon>
        <taxon>Saprolegniales</taxon>
        <taxon>Verrucalvaceae</taxon>
        <taxon>Aphanomyces</taxon>
    </lineage>
</organism>
<dbReference type="PANTHER" id="PTHR43081:SF1">
    <property type="entry name" value="ADENYLATE CYCLASE, TERMINAL-DIFFERENTIATION SPECIFIC"/>
    <property type="match status" value="1"/>
</dbReference>
<dbReference type="Proteomes" id="UP000481153">
    <property type="component" value="Unassembled WGS sequence"/>
</dbReference>
<feature type="transmembrane region" description="Helical" evidence="1">
    <location>
        <begin position="12"/>
        <end position="30"/>
    </location>
</feature>
<dbReference type="VEuPathDB" id="FungiDB:AeMF1_018081"/>
<protein>
    <submittedName>
        <fullName evidence="2">Uncharacterized protein</fullName>
    </submittedName>
</protein>
<keyword evidence="3" id="KW-1185">Reference proteome</keyword>
<name>A0A6G0X6P5_9STRA</name>
<sequence length="591" mass="66234">MSPAPYFPPWIFTYSIILGVSLIATMLGVWSIKRAANADFSCVIFAIQWLLFTSGLYSFARMVALGIQMHSFITGQPTWVNVDEIHDALGVRLVTRDDEIRGNQTDIPLYSSMISLVGDTCNLASSMWMLILFIELVRLGRRSMDRGGALEHRMRRVYLYTTTILLTVYFTTFTVFLCTYHYNEATNEDKDLRWAFLNMRASVTRLASFAMQAISVIAGLIGLLILRLYGELVVGVGGQVAQSPLYNRIKRLVIVDCIFLMPLAVTMSLAEQYRAGKSPISPDVLTVIIGICSILYYSSGCALSLTLAGSQACCAAICLCGDVEAAQSFLETTRPPPENPIFVNTDIESSSALWGQLGSVMHEAQELHDTLLRLLLVRHNGYEITTAGDSFQLAFHTIQDAVAYCLDVQEQLLTVRWPKELANMDGSRSVIHPKKPKLTKSQYLFHGLRVRMGIHATSDNTEGQLFQQTHPVTYKTNYVGLSELIGREVSDLGHGGQIVVTAPVAKWLQKAQRTYDPWTEKHPLVMRELGVYRVKDLKIDLGVAYIVPYNLRERIAYFTPLPNVKDADEYMRRSSTTYDLLISPKDVIHII</sequence>
<feature type="transmembrane region" description="Helical" evidence="1">
    <location>
        <begin position="42"/>
        <end position="60"/>
    </location>
</feature>
<dbReference type="EMBL" id="VJMJ01000094">
    <property type="protein sequence ID" value="KAF0735667.1"/>
    <property type="molecule type" value="Genomic_DNA"/>
</dbReference>
<proteinExistence type="predicted"/>
<keyword evidence="1" id="KW-0812">Transmembrane</keyword>
<feature type="transmembrane region" description="Helical" evidence="1">
    <location>
        <begin position="113"/>
        <end position="137"/>
    </location>
</feature>
<dbReference type="Gene3D" id="3.30.70.1230">
    <property type="entry name" value="Nucleotide cyclase"/>
    <property type="match status" value="1"/>
</dbReference>
<evidence type="ECO:0000313" key="2">
    <source>
        <dbReference type="EMBL" id="KAF0735667.1"/>
    </source>
</evidence>
<keyword evidence="1" id="KW-1133">Transmembrane helix</keyword>
<feature type="transmembrane region" description="Helical" evidence="1">
    <location>
        <begin position="202"/>
        <end position="226"/>
    </location>
</feature>
<dbReference type="SUPFAM" id="SSF55073">
    <property type="entry name" value="Nucleotide cyclase"/>
    <property type="match status" value="1"/>
</dbReference>
<dbReference type="PANTHER" id="PTHR43081">
    <property type="entry name" value="ADENYLATE CYCLASE, TERMINAL-DIFFERENTIATION SPECIFIC-RELATED"/>
    <property type="match status" value="1"/>
</dbReference>
<evidence type="ECO:0000256" key="1">
    <source>
        <dbReference type="SAM" id="Phobius"/>
    </source>
</evidence>
<dbReference type="InterPro" id="IPR029787">
    <property type="entry name" value="Nucleotide_cyclase"/>
</dbReference>
<keyword evidence="1" id="KW-0472">Membrane</keyword>